<evidence type="ECO:0000313" key="9">
    <source>
        <dbReference type="Proteomes" id="UP001642483"/>
    </source>
</evidence>
<dbReference type="PANTHER" id="PTHR21502:SF4">
    <property type="entry name" value="RILP-LIKE PROTEIN HOMOLOG"/>
    <property type="match status" value="1"/>
</dbReference>
<proteinExistence type="predicted"/>
<evidence type="ECO:0000256" key="2">
    <source>
        <dbReference type="ARBA" id="ARBA00022927"/>
    </source>
</evidence>
<dbReference type="EMBL" id="CAWYQH010000035">
    <property type="protein sequence ID" value="CAK8676654.1"/>
    <property type="molecule type" value="Genomic_DNA"/>
</dbReference>
<evidence type="ECO:0000256" key="1">
    <source>
        <dbReference type="ARBA" id="ARBA00022448"/>
    </source>
</evidence>
<keyword evidence="3 4" id="KW-0175">Coiled coil</keyword>
<dbReference type="Pfam" id="PF11461">
    <property type="entry name" value="RILP"/>
    <property type="match status" value="1"/>
</dbReference>
<dbReference type="CDD" id="cd14445">
    <property type="entry name" value="RILP-like"/>
    <property type="match status" value="1"/>
</dbReference>
<evidence type="ECO:0000313" key="8">
    <source>
        <dbReference type="EMBL" id="CAK8676654.1"/>
    </source>
</evidence>
<gene>
    <name evidence="8" type="ORF">CVLEPA_LOCUS6105</name>
</gene>
<dbReference type="Pfam" id="PF09744">
    <property type="entry name" value="RH1"/>
    <property type="match status" value="1"/>
</dbReference>
<dbReference type="InterPro" id="IPR034743">
    <property type="entry name" value="RH1"/>
</dbReference>
<feature type="region of interest" description="Disordered" evidence="5">
    <location>
        <begin position="444"/>
        <end position="465"/>
    </location>
</feature>
<feature type="domain" description="RH2" evidence="7">
    <location>
        <begin position="311"/>
        <end position="389"/>
    </location>
</feature>
<dbReference type="SUPFAM" id="SSF161256">
    <property type="entry name" value="RILP dimerisation region"/>
    <property type="match status" value="1"/>
</dbReference>
<protein>
    <submittedName>
        <fullName evidence="8">Uncharacterized protein</fullName>
    </submittedName>
</protein>
<dbReference type="PROSITE" id="PS51776">
    <property type="entry name" value="RH1"/>
    <property type="match status" value="1"/>
</dbReference>
<organism evidence="8 9">
    <name type="scientific">Clavelina lepadiformis</name>
    <name type="common">Light-bulb sea squirt</name>
    <name type="synonym">Ascidia lepadiformis</name>
    <dbReference type="NCBI Taxonomy" id="159417"/>
    <lineage>
        <taxon>Eukaryota</taxon>
        <taxon>Metazoa</taxon>
        <taxon>Chordata</taxon>
        <taxon>Tunicata</taxon>
        <taxon>Ascidiacea</taxon>
        <taxon>Aplousobranchia</taxon>
        <taxon>Clavelinidae</taxon>
        <taxon>Clavelina</taxon>
    </lineage>
</organism>
<feature type="coiled-coil region" evidence="4">
    <location>
        <begin position="139"/>
        <end position="248"/>
    </location>
</feature>
<evidence type="ECO:0000256" key="4">
    <source>
        <dbReference type="SAM" id="Coils"/>
    </source>
</evidence>
<dbReference type="Gene3D" id="1.20.58.1770">
    <property type="match status" value="1"/>
</dbReference>
<dbReference type="Gene3D" id="6.10.230.10">
    <property type="match status" value="1"/>
</dbReference>
<reference evidence="8 9" key="1">
    <citation type="submission" date="2024-02" db="EMBL/GenBank/DDBJ databases">
        <authorList>
            <person name="Daric V."/>
            <person name="Darras S."/>
        </authorList>
    </citation>
    <scope>NUCLEOTIDE SEQUENCE [LARGE SCALE GENOMIC DNA]</scope>
</reference>
<accession>A0ABP0FDV0</accession>
<comment type="caution">
    <text evidence="8">The sequence shown here is derived from an EMBL/GenBank/DDBJ whole genome shotgun (WGS) entry which is preliminary data.</text>
</comment>
<feature type="domain" description="RH1" evidence="6">
    <location>
        <begin position="28"/>
        <end position="116"/>
    </location>
</feature>
<dbReference type="PANTHER" id="PTHR21502">
    <property type="entry name" value="ZINC FINGER PROTEIN DZIP1"/>
    <property type="match status" value="1"/>
</dbReference>
<evidence type="ECO:0000259" key="7">
    <source>
        <dbReference type="PROSITE" id="PS51777"/>
    </source>
</evidence>
<sequence>MADPQNNFDSDGNSPLTLSGKYSFQVDDAATVFQKSAEILTVIDVYSIASSVGREFERLTDAFGGAIFVGVMPKIIRILEMLEDLVKKQDGKMDKITELTAAVQKLQLDSMLKDEKQQEEVEIVESAWKDETRGLLETVSTLEEDNRRLTALLTEKLEELEVNDNNNAQMFHDQQNVFVANLTEQMEKQRTEIKNKNKLLDENAQEIDALQSQITRMTKLNVDLRNKAALLEQQGKSLIEKQSELEARLFTKGNALTDLQMRSLRQEKNFCGTSSLETKHCATSVNSNDENWPGDPLMSNKQIIDLTDPNRPRYTLQELQEVLNDRNQLKARCFLLEEELIFHRGIARKYGIDEKWEELNDSEIKESRHYAEEHQEAKSAPTESGIRKFFSYLTGRHGNSKQITQKQQHHQVVESEEDSENLVNTGEVNQFLPGININSALHEQKEPSEMTTLSSNAEELDDLSP</sequence>
<evidence type="ECO:0000256" key="5">
    <source>
        <dbReference type="SAM" id="MobiDB-lite"/>
    </source>
</evidence>
<dbReference type="InterPro" id="IPR051241">
    <property type="entry name" value="DZIP_RILPL"/>
</dbReference>
<dbReference type="InterPro" id="IPR021563">
    <property type="entry name" value="RILP_dimer"/>
</dbReference>
<keyword evidence="2" id="KW-0653">Protein transport</keyword>
<name>A0ABP0FDV0_CLALP</name>
<evidence type="ECO:0000259" key="6">
    <source>
        <dbReference type="PROSITE" id="PS51776"/>
    </source>
</evidence>
<evidence type="ECO:0000256" key="3">
    <source>
        <dbReference type="ARBA" id="ARBA00023054"/>
    </source>
</evidence>
<dbReference type="InterPro" id="IPR034744">
    <property type="entry name" value="RH2"/>
</dbReference>
<keyword evidence="9" id="KW-1185">Reference proteome</keyword>
<keyword evidence="1" id="KW-0813">Transport</keyword>
<dbReference type="PROSITE" id="PS51777">
    <property type="entry name" value="RH2"/>
    <property type="match status" value="1"/>
</dbReference>
<dbReference type="Proteomes" id="UP001642483">
    <property type="component" value="Unassembled WGS sequence"/>
</dbReference>